<organism evidence="2 3">
    <name type="scientific">Acanthamoeba polyphaga moumouvirus</name>
    <dbReference type="NCBI Taxonomy" id="1269028"/>
    <lineage>
        <taxon>Viruses</taxon>
        <taxon>Varidnaviria</taxon>
        <taxon>Bamfordvirae</taxon>
        <taxon>Nucleocytoviricota</taxon>
        <taxon>Megaviricetes</taxon>
        <taxon>Imitervirales</taxon>
        <taxon>Mimiviridae</taxon>
        <taxon>Megamimivirinae</taxon>
        <taxon>Moumouvirus</taxon>
    </lineage>
</organism>
<keyword evidence="1" id="KW-0812">Transmembrane</keyword>
<evidence type="ECO:0000313" key="2">
    <source>
        <dbReference type="EMBL" id="AGC02129.1"/>
    </source>
</evidence>
<evidence type="ECO:0000313" key="3">
    <source>
        <dbReference type="Proteomes" id="UP000201640"/>
    </source>
</evidence>
<keyword evidence="1" id="KW-1133">Transmembrane helix</keyword>
<dbReference type="GeneID" id="14445687"/>
<gene>
    <name evidence="2" type="ORF">Moumou_00603</name>
</gene>
<keyword evidence="1" id="KW-0472">Membrane</keyword>
<proteinExistence type="predicted"/>
<accession>L7RC64</accession>
<dbReference type="EMBL" id="JX962719">
    <property type="protein sequence ID" value="AGC02129.1"/>
    <property type="molecule type" value="Genomic_DNA"/>
</dbReference>
<reference evidence="2 3" key="1">
    <citation type="journal article" date="2012" name="Genome Biol. Evol.">
        <title>Related Giant Viruses in Distant Locations and Different Habitats: Acanthamoeba polyphaga moumouvirus Represents a Third Lineage of the Mimiviridae That Is Close to the Megavirus Lineage.</title>
        <authorList>
            <person name="Yoosuf N."/>
            <person name="Yutin N."/>
            <person name="Colson P."/>
            <person name="Shabalina S.A."/>
            <person name="Pagnier I."/>
            <person name="Robert C."/>
            <person name="Azza S."/>
            <person name="Klose T."/>
            <person name="Wong J."/>
            <person name="Rossmann M.G."/>
            <person name="La Scola B."/>
            <person name="Raoult D."/>
            <person name="Koonin E.V."/>
        </authorList>
    </citation>
    <scope>NUCLEOTIDE SEQUENCE [LARGE SCALE GENOMIC DNA]</scope>
    <source>
        <strain evidence="2 3">M10A</strain>
    </source>
</reference>
<name>L7RC64_9VIRU</name>
<evidence type="ECO:0000256" key="1">
    <source>
        <dbReference type="SAM" id="Phobius"/>
    </source>
</evidence>
<dbReference type="RefSeq" id="YP_007354565.1">
    <property type="nucleotide sequence ID" value="NC_020104.1"/>
</dbReference>
<dbReference type="Proteomes" id="UP000201640">
    <property type="component" value="Segment"/>
</dbReference>
<sequence length="135" mass="16197">MEELRIIFIDTMLLFLSCIVEIFSYLKNKFKGIILPKKNIIETKKILEETNNYPGIGYTCGTFNLINPKEIDKETILRARLSKFDQYTNSENQRIAKQNKIKEIIQNKYKKQQLHEQKYCLYDKKNEQILKDWIN</sequence>
<feature type="transmembrane region" description="Helical" evidence="1">
    <location>
        <begin position="6"/>
        <end position="26"/>
    </location>
</feature>
<keyword evidence="3" id="KW-1185">Reference proteome</keyword>
<dbReference type="KEGG" id="vg:14445687"/>
<protein>
    <submittedName>
        <fullName evidence="2">Uncharacterized protein</fullName>
    </submittedName>
</protein>